<organism evidence="1 2">
    <name type="scientific">Acinetobacter bereziniae</name>
    <name type="common">Acinetobacter genomosp. 10</name>
    <dbReference type="NCBI Taxonomy" id="106648"/>
    <lineage>
        <taxon>Bacteria</taxon>
        <taxon>Pseudomonadati</taxon>
        <taxon>Pseudomonadota</taxon>
        <taxon>Gammaproteobacteria</taxon>
        <taxon>Moraxellales</taxon>
        <taxon>Moraxellaceae</taxon>
        <taxon>Acinetobacter</taxon>
    </lineage>
</organism>
<dbReference type="RefSeq" id="WP_151780676.1">
    <property type="nucleotide sequence ID" value="NZ_BKNL01000004.1"/>
</dbReference>
<gene>
    <name evidence="1" type="ORF">I9054_020095</name>
</gene>
<proteinExistence type="predicted"/>
<dbReference type="Proteomes" id="UP000644140">
    <property type="component" value="Chromosome"/>
</dbReference>
<name>A0A8I1AHN0_ACIBZ</name>
<sequence length="231" mass="27345">MSLVIAFNLDRYAILATDRRGVIKYSDRKKHITLNINDHYQKIRKVPFGFFAAAGDYFITTCFYAECMRKMPKKRNLEELLQDTYHRYCNMKGILHFSGITTILLIANHRTAGKNCEKDAILEINISYENIEIQEIETMNLVALMANMNPDIHFWDSVSELLRPSNHFLGIDQFLSYHLNLIHYIWQEQLKFDHLISHHIDFYFHDRMTSKGIFIPYEKFTNISEDLVKKL</sequence>
<evidence type="ECO:0000313" key="2">
    <source>
        <dbReference type="Proteomes" id="UP000644140"/>
    </source>
</evidence>
<protein>
    <submittedName>
        <fullName evidence="1">Uncharacterized protein</fullName>
    </submittedName>
</protein>
<dbReference type="EMBL" id="CP092085">
    <property type="protein sequence ID" value="UUN97595.1"/>
    <property type="molecule type" value="Genomic_DNA"/>
</dbReference>
<accession>A0A8I1AHN0</accession>
<evidence type="ECO:0000313" key="1">
    <source>
        <dbReference type="EMBL" id="UUN97595.1"/>
    </source>
</evidence>
<dbReference type="AlphaFoldDB" id="A0A8I1AHN0"/>
<reference evidence="1" key="1">
    <citation type="submission" date="2022-02" db="EMBL/GenBank/DDBJ databases">
        <title>Characterization of Tn125 harboring carbapenem-resistant Acinetobacter bereziniae clinical isolates.</title>
        <authorList>
            <person name="Wong N.-K."/>
            <person name="Pan Q."/>
        </authorList>
    </citation>
    <scope>NUCLEOTIDE SEQUENCE</scope>
    <source>
        <strain evidence="1">GD03393</strain>
    </source>
</reference>